<gene>
    <name evidence="1" type="ORF">EBB06_12540</name>
</gene>
<evidence type="ECO:0000313" key="2">
    <source>
        <dbReference type="Proteomes" id="UP000290682"/>
    </source>
</evidence>
<sequence>MNDQQFSADYAVGLALGLSKAVRMIIAESETPRALSDRIVATLEAERNYGLQHPLPDDVLKGLEAAAQIFRL</sequence>
<organism evidence="1 2">
    <name type="scientific">Crenobacter cavernae</name>
    <dbReference type="NCBI Taxonomy" id="2290923"/>
    <lineage>
        <taxon>Bacteria</taxon>
        <taxon>Pseudomonadati</taxon>
        <taxon>Pseudomonadota</taxon>
        <taxon>Betaproteobacteria</taxon>
        <taxon>Neisseriales</taxon>
        <taxon>Neisseriaceae</taxon>
        <taxon>Crenobacter</taxon>
    </lineage>
</organism>
<dbReference type="Proteomes" id="UP000290682">
    <property type="component" value="Unassembled WGS sequence"/>
</dbReference>
<evidence type="ECO:0000313" key="1">
    <source>
        <dbReference type="EMBL" id="RXZ42714.1"/>
    </source>
</evidence>
<comment type="caution">
    <text evidence="1">The sequence shown here is derived from an EMBL/GenBank/DDBJ whole genome shotgun (WGS) entry which is preliminary data.</text>
</comment>
<name>A0ABY0FED1_9NEIS</name>
<protein>
    <submittedName>
        <fullName evidence="1">Uncharacterized protein</fullName>
    </submittedName>
</protein>
<dbReference type="RefSeq" id="WP_129213503.1">
    <property type="nucleotide sequence ID" value="NZ_REGR01000014.1"/>
</dbReference>
<proteinExistence type="predicted"/>
<dbReference type="EMBL" id="REGR01000014">
    <property type="protein sequence ID" value="RXZ42714.1"/>
    <property type="molecule type" value="Genomic_DNA"/>
</dbReference>
<accession>A0ABY0FED1</accession>
<keyword evidence="2" id="KW-1185">Reference proteome</keyword>
<reference evidence="1 2" key="1">
    <citation type="submission" date="2018-10" db="EMBL/GenBank/DDBJ databases">
        <title>Draft genome of Fastidiocella sp. strain 375T, a bacterium isolated from a karstic cave dripping water.</title>
        <authorList>
            <person name="Coelho C."/>
            <person name="Verissimo A."/>
            <person name="Tiago I."/>
        </authorList>
    </citation>
    <scope>NUCLEOTIDE SEQUENCE [LARGE SCALE GENOMIC DNA]</scope>
    <source>
        <strain evidence="1 2">CAVE-375</strain>
    </source>
</reference>